<dbReference type="Proteomes" id="UP001642484">
    <property type="component" value="Unassembled WGS sequence"/>
</dbReference>
<comment type="caution">
    <text evidence="1">The sequence shown here is derived from an EMBL/GenBank/DDBJ whole genome shotgun (WGS) entry which is preliminary data.</text>
</comment>
<sequence>MEAARCLRLILPFCDATELVRAEVSSKTQHQWIEQEEVWEALCKACTTDPDDWQTQRGDKVSWPTKDGDTAKDWFLRLYELHTLITKHDAIACDKCGEWGATDLDSLECQGCQGKWCDDCAERGPSKREVPCEQCPDFSKICCRECFLEEKTLRCECSDTDSWHSCCGRHGFRCERCDALLCDRCKKAHRSECPEGADEEDEEDEECPEGADEEDEDEEDEEG</sequence>
<gene>
    <name evidence="1" type="ORF">CCMP2556_LOCUS10787</name>
</gene>
<keyword evidence="2" id="KW-1185">Reference proteome</keyword>
<organism evidence="1 2">
    <name type="scientific">Durusdinium trenchii</name>
    <dbReference type="NCBI Taxonomy" id="1381693"/>
    <lineage>
        <taxon>Eukaryota</taxon>
        <taxon>Sar</taxon>
        <taxon>Alveolata</taxon>
        <taxon>Dinophyceae</taxon>
        <taxon>Suessiales</taxon>
        <taxon>Symbiodiniaceae</taxon>
        <taxon>Durusdinium</taxon>
    </lineage>
</organism>
<reference evidence="1 2" key="1">
    <citation type="submission" date="2024-02" db="EMBL/GenBank/DDBJ databases">
        <authorList>
            <person name="Chen Y."/>
            <person name="Shah S."/>
            <person name="Dougan E. K."/>
            <person name="Thang M."/>
            <person name="Chan C."/>
        </authorList>
    </citation>
    <scope>NUCLEOTIDE SEQUENCE [LARGE SCALE GENOMIC DNA]</scope>
</reference>
<evidence type="ECO:0000313" key="2">
    <source>
        <dbReference type="Proteomes" id="UP001642484"/>
    </source>
</evidence>
<protein>
    <submittedName>
        <fullName evidence="1">Uncharacterized protein</fullName>
    </submittedName>
</protein>
<accession>A0ABP0JCY4</accession>
<evidence type="ECO:0000313" key="1">
    <source>
        <dbReference type="EMBL" id="CAK9012268.1"/>
    </source>
</evidence>
<dbReference type="EMBL" id="CAXAMN010005102">
    <property type="protein sequence ID" value="CAK9012268.1"/>
    <property type="molecule type" value="Genomic_DNA"/>
</dbReference>
<proteinExistence type="predicted"/>
<name>A0ABP0JCY4_9DINO</name>